<dbReference type="CDD" id="cd00082">
    <property type="entry name" value="HisKA"/>
    <property type="match status" value="1"/>
</dbReference>
<keyword evidence="5 13" id="KW-0597">Phosphoprotein</keyword>
<protein>
    <recommendedName>
        <fullName evidence="3">histidine kinase</fullName>
        <ecNumber evidence="3">2.7.13.3</ecNumber>
    </recommendedName>
</protein>
<keyword evidence="8" id="KW-0067">ATP-binding</keyword>
<comment type="subcellular location">
    <subcellularLocation>
        <location evidence="2">Cell membrane</location>
        <topology evidence="2">Multi-pass membrane protein</topology>
    </subcellularLocation>
</comment>
<sequence length="592" mass="64058">SNRGGRITSFKADFFSSLLKPLSGEILRNTCATGPSRREDVIVRNLAGREFAAELSADLARQGAGKICILFIRDISERLAAESEIERSREKALAGERAKARFLAMISHEMRTPLNGILGALELLGDTGLTPEQEKFTRIMRSSGQLLLTQITDALDLTQAAARQIVLRPAVFDLDQLLGELAETQQGPAQARGNSLRLVAPKDGFGRVTGDRARIYQVLLNLVSNAIKFTRDGEITLDVSRLPSTDNEPDMIEFQIIDTGIGISSDNLPKVFDDFMRVQDTTGDRPEGTGLGLGIARQLVKLMKGTIGVESEVGEGSLFWVRLPLPAAAVAIAPEPKAVADVPQTHTPARALDILVVEDNATNRVVLEGMLKGDGHRVHLASDGIAGVEVAQKQRFDLILMDISMPRMDGREATLHIRASQGPNARTQIVALTAHVRAEDRGDLEKMGFDRVETKPLRREALRALLRQIDSTADAPADKPCHVDPVYMEQLRAALPQDRIDRLLIEFETEGAAILGDLKRDDPLSGTDLADRIHKLAGTAAATGGLALQALLGRAESALRGGDAEAAETAISALPSLLQETLRQLNSHNRAG</sequence>
<feature type="modified residue" description="Phosphohistidine" evidence="12">
    <location>
        <position position="534"/>
    </location>
</feature>
<comment type="caution">
    <text evidence="17">The sequence shown here is derived from an EMBL/GenBank/DDBJ whole genome shotgun (WGS) entry which is preliminary data.</text>
</comment>
<feature type="domain" description="Histidine kinase" evidence="14">
    <location>
        <begin position="105"/>
        <end position="327"/>
    </location>
</feature>
<dbReference type="SUPFAM" id="SSF47384">
    <property type="entry name" value="Homodimeric domain of signal transducing histidine kinase"/>
    <property type="match status" value="1"/>
</dbReference>
<dbReference type="InterPro" id="IPR003661">
    <property type="entry name" value="HisK_dim/P_dom"/>
</dbReference>
<keyword evidence="4" id="KW-1003">Cell membrane</keyword>
<dbReference type="SUPFAM" id="SSF55785">
    <property type="entry name" value="PYP-like sensor domain (PAS domain)"/>
    <property type="match status" value="1"/>
</dbReference>
<dbReference type="CDD" id="cd16922">
    <property type="entry name" value="HATPase_EvgS-ArcB-TorS-like"/>
    <property type="match status" value="1"/>
</dbReference>
<dbReference type="InterPro" id="IPR005467">
    <property type="entry name" value="His_kinase_dom"/>
</dbReference>
<evidence type="ECO:0000313" key="18">
    <source>
        <dbReference type="Proteomes" id="UP000030021"/>
    </source>
</evidence>
<evidence type="ECO:0000259" key="14">
    <source>
        <dbReference type="PROSITE" id="PS50109"/>
    </source>
</evidence>
<proteinExistence type="predicted"/>
<dbReference type="AlphaFoldDB" id="A0A0A0HJE8"/>
<reference evidence="17 18" key="1">
    <citation type="submission" date="2013-01" db="EMBL/GenBank/DDBJ databases">
        <authorList>
            <person name="Fiebig A."/>
            <person name="Goeker M."/>
            <person name="Klenk H.-P.P."/>
        </authorList>
    </citation>
    <scope>NUCLEOTIDE SEQUENCE [LARGE SCALE GENOMIC DNA]</scope>
    <source>
        <strain evidence="17 18">DSM 17069</strain>
    </source>
</reference>
<evidence type="ECO:0000256" key="9">
    <source>
        <dbReference type="ARBA" id="ARBA00022989"/>
    </source>
</evidence>
<dbReference type="PATRIC" id="fig|1288298.3.peg.3607"/>
<evidence type="ECO:0000256" key="2">
    <source>
        <dbReference type="ARBA" id="ARBA00004651"/>
    </source>
</evidence>
<evidence type="ECO:0000256" key="4">
    <source>
        <dbReference type="ARBA" id="ARBA00022475"/>
    </source>
</evidence>
<dbReference type="InterPro" id="IPR011006">
    <property type="entry name" value="CheY-like_superfamily"/>
</dbReference>
<evidence type="ECO:0000256" key="3">
    <source>
        <dbReference type="ARBA" id="ARBA00012438"/>
    </source>
</evidence>
<dbReference type="Proteomes" id="UP000030021">
    <property type="component" value="Unassembled WGS sequence"/>
</dbReference>
<dbReference type="HOGENOM" id="CLU_460475_0_0_5"/>
<evidence type="ECO:0000256" key="5">
    <source>
        <dbReference type="ARBA" id="ARBA00022553"/>
    </source>
</evidence>
<evidence type="ECO:0000259" key="16">
    <source>
        <dbReference type="PROSITE" id="PS50894"/>
    </source>
</evidence>
<evidence type="ECO:0000256" key="10">
    <source>
        <dbReference type="ARBA" id="ARBA00023012"/>
    </source>
</evidence>
<dbReference type="InterPro" id="IPR004358">
    <property type="entry name" value="Sig_transdc_His_kin-like_C"/>
</dbReference>
<evidence type="ECO:0000256" key="11">
    <source>
        <dbReference type="ARBA" id="ARBA00023136"/>
    </source>
</evidence>
<keyword evidence="6" id="KW-0812">Transmembrane</keyword>
<dbReference type="InterPro" id="IPR035965">
    <property type="entry name" value="PAS-like_dom_sf"/>
</dbReference>
<feature type="domain" description="Response regulatory" evidence="15">
    <location>
        <begin position="353"/>
        <end position="470"/>
    </location>
</feature>
<dbReference type="SMART" id="SM00387">
    <property type="entry name" value="HATPase_c"/>
    <property type="match status" value="1"/>
</dbReference>
<dbReference type="GO" id="GO:0000155">
    <property type="term" value="F:phosphorelay sensor kinase activity"/>
    <property type="evidence" value="ECO:0007669"/>
    <property type="project" value="InterPro"/>
</dbReference>
<accession>A0A0A0HJE8</accession>
<dbReference type="Pfam" id="PF00512">
    <property type="entry name" value="HisKA"/>
    <property type="match status" value="1"/>
</dbReference>
<evidence type="ECO:0000256" key="8">
    <source>
        <dbReference type="ARBA" id="ARBA00022840"/>
    </source>
</evidence>
<dbReference type="SUPFAM" id="SSF47226">
    <property type="entry name" value="Histidine-containing phosphotransfer domain, HPT domain"/>
    <property type="match status" value="1"/>
</dbReference>
<dbReference type="GO" id="GO:0005524">
    <property type="term" value="F:ATP binding"/>
    <property type="evidence" value="ECO:0007669"/>
    <property type="project" value="UniProtKB-KW"/>
</dbReference>
<dbReference type="Gene3D" id="1.10.287.130">
    <property type="match status" value="1"/>
</dbReference>
<keyword evidence="10" id="KW-0902">Two-component regulatory system</keyword>
<dbReference type="RefSeq" id="WP_052115248.1">
    <property type="nucleotide sequence ID" value="NZ_KN293975.1"/>
</dbReference>
<dbReference type="EC" id="2.7.13.3" evidence="3"/>
<keyword evidence="9" id="KW-1133">Transmembrane helix</keyword>
<dbReference type="Pfam" id="PF02518">
    <property type="entry name" value="HATPase_c"/>
    <property type="match status" value="1"/>
</dbReference>
<evidence type="ECO:0000256" key="12">
    <source>
        <dbReference type="PROSITE-ProRule" id="PRU00110"/>
    </source>
</evidence>
<dbReference type="InterPro" id="IPR008207">
    <property type="entry name" value="Sig_transdc_His_kin_Hpt_dom"/>
</dbReference>
<name>A0A0A0HJE8_9RHOB</name>
<evidence type="ECO:0000256" key="6">
    <source>
        <dbReference type="ARBA" id="ARBA00022692"/>
    </source>
</evidence>
<comment type="catalytic activity">
    <reaction evidence="1">
        <text>ATP + protein L-histidine = ADP + protein N-phospho-L-histidine.</text>
        <dbReference type="EC" id="2.7.13.3"/>
    </reaction>
</comment>
<dbReference type="PANTHER" id="PTHR45339:SF1">
    <property type="entry name" value="HYBRID SIGNAL TRANSDUCTION HISTIDINE KINASE J"/>
    <property type="match status" value="1"/>
</dbReference>
<dbReference type="CDD" id="cd17546">
    <property type="entry name" value="REC_hyHK_CKI1_RcsC-like"/>
    <property type="match status" value="1"/>
</dbReference>
<keyword evidence="17" id="KW-0418">Kinase</keyword>
<dbReference type="OrthoDB" id="9801651at2"/>
<dbReference type="PROSITE" id="PS50109">
    <property type="entry name" value="HIS_KIN"/>
    <property type="match status" value="1"/>
</dbReference>
<keyword evidence="11" id="KW-0472">Membrane</keyword>
<dbReference type="PROSITE" id="PS50894">
    <property type="entry name" value="HPT"/>
    <property type="match status" value="1"/>
</dbReference>
<organism evidence="17 18">
    <name type="scientific">Roseovarius mucosus DSM 17069</name>
    <dbReference type="NCBI Taxonomy" id="1288298"/>
    <lineage>
        <taxon>Bacteria</taxon>
        <taxon>Pseudomonadati</taxon>
        <taxon>Pseudomonadota</taxon>
        <taxon>Alphaproteobacteria</taxon>
        <taxon>Rhodobacterales</taxon>
        <taxon>Roseobacteraceae</taxon>
        <taxon>Roseovarius</taxon>
    </lineage>
</organism>
<dbReference type="InterPro" id="IPR036890">
    <property type="entry name" value="HATPase_C_sf"/>
</dbReference>
<dbReference type="Gene3D" id="1.20.120.160">
    <property type="entry name" value="HPT domain"/>
    <property type="match status" value="1"/>
</dbReference>
<dbReference type="FunFam" id="3.30.565.10:FF:000010">
    <property type="entry name" value="Sensor histidine kinase RcsC"/>
    <property type="match status" value="1"/>
</dbReference>
<evidence type="ECO:0000256" key="13">
    <source>
        <dbReference type="PROSITE-ProRule" id="PRU00169"/>
    </source>
</evidence>
<dbReference type="PRINTS" id="PR00344">
    <property type="entry name" value="BCTRLSENSOR"/>
</dbReference>
<dbReference type="EMBL" id="AONH01000016">
    <property type="protein sequence ID" value="KGM87290.1"/>
    <property type="molecule type" value="Genomic_DNA"/>
</dbReference>
<dbReference type="InterPro" id="IPR003594">
    <property type="entry name" value="HATPase_dom"/>
</dbReference>
<keyword evidence="7" id="KW-0547">Nucleotide-binding</keyword>
<evidence type="ECO:0000256" key="7">
    <source>
        <dbReference type="ARBA" id="ARBA00022741"/>
    </source>
</evidence>
<dbReference type="SMART" id="SM00388">
    <property type="entry name" value="HisKA"/>
    <property type="match status" value="1"/>
</dbReference>
<dbReference type="InterPro" id="IPR001789">
    <property type="entry name" value="Sig_transdc_resp-reg_receiver"/>
</dbReference>
<dbReference type="Gene3D" id="3.40.50.2300">
    <property type="match status" value="1"/>
</dbReference>
<dbReference type="SUPFAM" id="SSF55874">
    <property type="entry name" value="ATPase domain of HSP90 chaperone/DNA topoisomerase II/histidine kinase"/>
    <property type="match status" value="1"/>
</dbReference>
<dbReference type="PROSITE" id="PS50110">
    <property type="entry name" value="RESPONSE_REGULATORY"/>
    <property type="match status" value="1"/>
</dbReference>
<dbReference type="InterPro" id="IPR036641">
    <property type="entry name" value="HPT_dom_sf"/>
</dbReference>
<dbReference type="Gene3D" id="3.30.565.10">
    <property type="entry name" value="Histidine kinase-like ATPase, C-terminal domain"/>
    <property type="match status" value="1"/>
</dbReference>
<evidence type="ECO:0000259" key="15">
    <source>
        <dbReference type="PROSITE" id="PS50110"/>
    </source>
</evidence>
<dbReference type="Gene3D" id="3.30.450.20">
    <property type="entry name" value="PAS domain"/>
    <property type="match status" value="1"/>
</dbReference>
<dbReference type="InterPro" id="IPR036097">
    <property type="entry name" value="HisK_dim/P_sf"/>
</dbReference>
<dbReference type="GO" id="GO:0005886">
    <property type="term" value="C:plasma membrane"/>
    <property type="evidence" value="ECO:0007669"/>
    <property type="project" value="UniProtKB-SubCell"/>
</dbReference>
<feature type="domain" description="HPt" evidence="16">
    <location>
        <begin position="492"/>
        <end position="592"/>
    </location>
</feature>
<feature type="non-terminal residue" evidence="17">
    <location>
        <position position="1"/>
    </location>
</feature>
<evidence type="ECO:0000256" key="1">
    <source>
        <dbReference type="ARBA" id="ARBA00000085"/>
    </source>
</evidence>
<gene>
    <name evidence="17" type="ORF">rosmuc_03595</name>
</gene>
<dbReference type="SMART" id="SM00448">
    <property type="entry name" value="REC"/>
    <property type="match status" value="1"/>
</dbReference>
<evidence type="ECO:0000313" key="17">
    <source>
        <dbReference type="EMBL" id="KGM87290.1"/>
    </source>
</evidence>
<dbReference type="SUPFAM" id="SSF52172">
    <property type="entry name" value="CheY-like"/>
    <property type="match status" value="1"/>
</dbReference>
<keyword evidence="17" id="KW-0808">Transferase</keyword>
<dbReference type="Pfam" id="PF00072">
    <property type="entry name" value="Response_reg"/>
    <property type="match status" value="1"/>
</dbReference>
<dbReference type="PANTHER" id="PTHR45339">
    <property type="entry name" value="HYBRID SIGNAL TRANSDUCTION HISTIDINE KINASE J"/>
    <property type="match status" value="1"/>
</dbReference>
<dbReference type="STRING" id="215743.ROSMUCSMR3_04014"/>
<feature type="modified residue" description="4-aspartylphosphate" evidence="13">
    <location>
        <position position="402"/>
    </location>
</feature>
<dbReference type="eggNOG" id="COG2205">
    <property type="taxonomic scope" value="Bacteria"/>
</dbReference>